<dbReference type="GeneID" id="5892647"/>
<dbReference type="InParanoid" id="A9V3U4"/>
<reference evidence="2 3" key="1">
    <citation type="journal article" date="2008" name="Nature">
        <title>The genome of the choanoflagellate Monosiga brevicollis and the origin of metazoans.</title>
        <authorList>
            <consortium name="JGI Sequencing"/>
            <person name="King N."/>
            <person name="Westbrook M.J."/>
            <person name="Young S.L."/>
            <person name="Kuo A."/>
            <person name="Abedin M."/>
            <person name="Chapman J."/>
            <person name="Fairclough S."/>
            <person name="Hellsten U."/>
            <person name="Isogai Y."/>
            <person name="Letunic I."/>
            <person name="Marr M."/>
            <person name="Pincus D."/>
            <person name="Putnam N."/>
            <person name="Rokas A."/>
            <person name="Wright K.J."/>
            <person name="Zuzow R."/>
            <person name="Dirks W."/>
            <person name="Good M."/>
            <person name="Goodstein D."/>
            <person name="Lemons D."/>
            <person name="Li W."/>
            <person name="Lyons J.B."/>
            <person name="Morris A."/>
            <person name="Nichols S."/>
            <person name="Richter D.J."/>
            <person name="Salamov A."/>
            <person name="Bork P."/>
            <person name="Lim W.A."/>
            <person name="Manning G."/>
            <person name="Miller W.T."/>
            <person name="McGinnis W."/>
            <person name="Shapiro H."/>
            <person name="Tjian R."/>
            <person name="Grigoriev I.V."/>
            <person name="Rokhsar D."/>
        </authorList>
    </citation>
    <scope>NUCLEOTIDE SEQUENCE [LARGE SCALE GENOMIC DNA]</scope>
    <source>
        <strain evidence="3">MX1 / ATCC 50154</strain>
    </source>
</reference>
<dbReference type="eggNOG" id="ENOG502RYA7">
    <property type="taxonomic scope" value="Eukaryota"/>
</dbReference>
<dbReference type="RefSeq" id="XP_001747400.1">
    <property type="nucleotide sequence ID" value="XM_001747348.1"/>
</dbReference>
<gene>
    <name evidence="2" type="ORF">MONBRDRAFT_37756</name>
</gene>
<name>A9V3U4_MONBE</name>
<dbReference type="AlphaFoldDB" id="A9V3U4"/>
<feature type="region of interest" description="Disordered" evidence="1">
    <location>
        <begin position="1"/>
        <end position="22"/>
    </location>
</feature>
<proteinExistence type="predicted"/>
<dbReference type="Proteomes" id="UP000001357">
    <property type="component" value="Unassembled WGS sequence"/>
</dbReference>
<dbReference type="KEGG" id="mbr:MONBRDRAFT_37756"/>
<evidence type="ECO:0000313" key="2">
    <source>
        <dbReference type="EMBL" id="EDQ87867.1"/>
    </source>
</evidence>
<protein>
    <submittedName>
        <fullName evidence="2">Uncharacterized protein</fullName>
    </submittedName>
</protein>
<feature type="non-terminal residue" evidence="2">
    <location>
        <position position="215"/>
    </location>
</feature>
<sequence>MAPPEDGSAEVVSAPQHAHGESQPRFRFPYTIFADMDGTVVERPPSGLYPGLDESPCWGPICQWLELGGRLVIITTANLRSVTQFWQHIPLEARRRRQVWLAMGSGALLFTSDAAGAPVAMSSYRATALQPTTSITLEDHQALLPQLAKLHIAQFQEFCHHPELIERLSDKYHEPIRRFLADCQHDAAQIAARVTTDLLTTPGGIMHATNERYIS</sequence>
<evidence type="ECO:0000313" key="3">
    <source>
        <dbReference type="Proteomes" id="UP000001357"/>
    </source>
</evidence>
<organism evidence="2 3">
    <name type="scientific">Monosiga brevicollis</name>
    <name type="common">Choanoflagellate</name>
    <dbReference type="NCBI Taxonomy" id="81824"/>
    <lineage>
        <taxon>Eukaryota</taxon>
        <taxon>Choanoflagellata</taxon>
        <taxon>Craspedida</taxon>
        <taxon>Salpingoecidae</taxon>
        <taxon>Monosiga</taxon>
    </lineage>
</organism>
<dbReference type="EMBL" id="CH991557">
    <property type="protein sequence ID" value="EDQ87867.1"/>
    <property type="molecule type" value="Genomic_DNA"/>
</dbReference>
<evidence type="ECO:0000256" key="1">
    <source>
        <dbReference type="SAM" id="MobiDB-lite"/>
    </source>
</evidence>
<accession>A9V3U4</accession>
<keyword evidence="3" id="KW-1185">Reference proteome</keyword>